<dbReference type="PROSITE" id="PS50887">
    <property type="entry name" value="GGDEF"/>
    <property type="match status" value="1"/>
</dbReference>
<dbReference type="Gene3D" id="6.10.340.10">
    <property type="match status" value="1"/>
</dbReference>
<dbReference type="GO" id="GO:0052621">
    <property type="term" value="F:diguanylate cyclase activity"/>
    <property type="evidence" value="ECO:0007669"/>
    <property type="project" value="UniProtKB-EC"/>
</dbReference>
<keyword evidence="8" id="KW-1185">Reference proteome</keyword>
<dbReference type="NCBIfam" id="TIGR00254">
    <property type="entry name" value="GGDEF"/>
    <property type="match status" value="1"/>
</dbReference>
<dbReference type="PANTHER" id="PTHR46663:SF2">
    <property type="entry name" value="GGDEF DOMAIN-CONTAINING PROTEIN"/>
    <property type="match status" value="1"/>
</dbReference>
<dbReference type="InterPro" id="IPR043128">
    <property type="entry name" value="Rev_trsase/Diguanyl_cyclase"/>
</dbReference>
<dbReference type="FunFam" id="3.30.70.270:FF:000017">
    <property type="entry name" value="Predicted diguanylate cyclase"/>
    <property type="match status" value="1"/>
</dbReference>
<dbReference type="PROSITE" id="PS50885">
    <property type="entry name" value="HAMP"/>
    <property type="match status" value="1"/>
</dbReference>
<dbReference type="Pfam" id="PF17152">
    <property type="entry name" value="CHASE8"/>
    <property type="match status" value="1"/>
</dbReference>
<dbReference type="EC" id="2.7.7.65" evidence="4"/>
<evidence type="ECO:0000313" key="8">
    <source>
        <dbReference type="Proteomes" id="UP001293169"/>
    </source>
</evidence>
<evidence type="ECO:0000313" key="4">
    <source>
        <dbReference type="EMBL" id="HAT1608173.1"/>
    </source>
</evidence>
<dbReference type="GeneID" id="57426772"/>
<evidence type="ECO:0000259" key="3">
    <source>
        <dbReference type="PROSITE" id="PS50887"/>
    </source>
</evidence>
<dbReference type="NCBIfam" id="NF007423">
    <property type="entry name" value="PRK09966.1"/>
    <property type="match status" value="1"/>
</dbReference>
<dbReference type="EMBL" id="QKOX01000044">
    <property type="protein sequence ID" value="RWT15956.1"/>
    <property type="molecule type" value="Genomic_DNA"/>
</dbReference>
<dbReference type="InterPro" id="IPR052163">
    <property type="entry name" value="DGC-Regulatory_Protein"/>
</dbReference>
<dbReference type="Proteomes" id="UP000864422">
    <property type="component" value="Unassembled WGS sequence"/>
</dbReference>
<dbReference type="GO" id="GO:0016020">
    <property type="term" value="C:membrane"/>
    <property type="evidence" value="ECO:0007669"/>
    <property type="project" value="InterPro"/>
</dbReference>
<sequence length="407" mass="45920">MNKDFSQAPRPTFKRALRRISVISVVISMTLVWLLLSTASVFTLKQYAQKNLALTAATMSRSLEAALVFDDSAAAEETLATLGRQGQFSEALVLDNQQNHFAVWRNTDLVRQEKFSGIISKWLFPEPTTQPIWHLGKVVGELRLTALDSLISHFLGISIIVLTGSILLASFIALLLTHSLHHGIVTALQSITEVVHDIRENRHFSRRVPEERIEEFHLFAQDFNSLLGEMEDWQQQLQAKNAQLLRTSLHDPLTGLANRAAFRNVISTLMKDEAARRSSALLFLDGDNFKLINDNWGHATGDKVLIEVASRLMNFVSKHHQAWRLGGDEFAILLRDVHSEAEVKTLCASLSSQFLEPFNLHNGHTATLSLSIGYALAWEHASAENLQEFADQNMYRMKHRRIPQVQK</sequence>
<feature type="transmembrane region" description="Helical" evidence="1">
    <location>
        <begin position="150"/>
        <end position="176"/>
    </location>
</feature>
<dbReference type="Proteomes" id="UP000288843">
    <property type="component" value="Unassembled WGS sequence"/>
</dbReference>
<evidence type="ECO:0000256" key="1">
    <source>
        <dbReference type="SAM" id="Phobius"/>
    </source>
</evidence>
<proteinExistence type="predicted"/>
<dbReference type="EMBL" id="DACSEA010000026">
    <property type="protein sequence ID" value="HAT1608173.1"/>
    <property type="molecule type" value="Genomic_DNA"/>
</dbReference>
<reference evidence="4" key="3">
    <citation type="submission" date="2020-11" db="EMBL/GenBank/DDBJ databases">
        <authorList>
            <consortium name="NCBI Pathogen Detection Project"/>
        </authorList>
    </citation>
    <scope>NUCLEOTIDE SEQUENCE</scope>
    <source>
        <strain evidence="4">MISC063</strain>
    </source>
</reference>
<organism evidence="6 7">
    <name type="scientific">Raoultella planticola</name>
    <name type="common">Klebsiella planticola</name>
    <dbReference type="NCBI Taxonomy" id="575"/>
    <lineage>
        <taxon>Bacteria</taxon>
        <taxon>Pseudomonadati</taxon>
        <taxon>Pseudomonadota</taxon>
        <taxon>Gammaproteobacteria</taxon>
        <taxon>Enterobacterales</taxon>
        <taxon>Enterobacteriaceae</taxon>
        <taxon>Klebsiella/Raoultella group</taxon>
        <taxon>Raoultella</taxon>
    </lineage>
</organism>
<feature type="domain" description="GGDEF" evidence="3">
    <location>
        <begin position="277"/>
        <end position="407"/>
    </location>
</feature>
<reference evidence="5 8" key="4">
    <citation type="submission" date="2023-12" db="EMBL/GenBank/DDBJ databases">
        <title>N/s.</title>
        <authorList>
            <person name="Dale J."/>
        </authorList>
    </citation>
    <scope>NUCLEOTIDE SEQUENCE [LARGE SCALE GENOMIC DNA]</scope>
    <source>
        <strain evidence="5 8">2023EL-01226</strain>
    </source>
</reference>
<evidence type="ECO:0000313" key="6">
    <source>
        <dbReference type="EMBL" id="RWT15956.1"/>
    </source>
</evidence>
<dbReference type="PANTHER" id="PTHR46663">
    <property type="entry name" value="DIGUANYLATE CYCLASE DGCT-RELATED"/>
    <property type="match status" value="1"/>
</dbReference>
<keyword evidence="1" id="KW-0812">Transmembrane</keyword>
<gene>
    <name evidence="4" type="primary">dgcN</name>
    <name evidence="6" type="ORF">DN603_27250</name>
    <name evidence="4" type="ORF">I8Y23_004542</name>
    <name evidence="5" type="ORF">U5E74_25305</name>
</gene>
<feature type="transmembrane region" description="Helical" evidence="1">
    <location>
        <begin position="20"/>
        <end position="42"/>
    </location>
</feature>
<dbReference type="Proteomes" id="UP001293169">
    <property type="component" value="Unassembled WGS sequence"/>
</dbReference>
<dbReference type="InterPro" id="IPR003660">
    <property type="entry name" value="HAMP_dom"/>
</dbReference>
<dbReference type="Gene3D" id="3.30.70.270">
    <property type="match status" value="1"/>
</dbReference>
<dbReference type="SUPFAM" id="SSF55073">
    <property type="entry name" value="Nucleotide cyclase"/>
    <property type="match status" value="1"/>
</dbReference>
<keyword evidence="1" id="KW-0472">Membrane</keyword>
<dbReference type="Pfam" id="PF00990">
    <property type="entry name" value="GGDEF"/>
    <property type="match status" value="1"/>
</dbReference>
<protein>
    <submittedName>
        <fullName evidence="4 6">Diguanylate cyclase</fullName>
        <ecNumber evidence="4">2.7.7.65</ecNumber>
    </submittedName>
</protein>
<dbReference type="InterPro" id="IPR029787">
    <property type="entry name" value="Nucleotide_cyclase"/>
</dbReference>
<keyword evidence="4" id="KW-0808">Transferase</keyword>
<evidence type="ECO:0000313" key="7">
    <source>
        <dbReference type="Proteomes" id="UP000288843"/>
    </source>
</evidence>
<accession>A0A2C5V3Z0</accession>
<name>A0A2C5V3Z0_RAOPL</name>
<dbReference type="InterPro" id="IPR000160">
    <property type="entry name" value="GGDEF_dom"/>
</dbReference>
<reference evidence="4" key="1">
    <citation type="journal article" date="2018" name="Genome Biol.">
        <title>SKESA: strategic k-mer extension for scrupulous assemblies.</title>
        <authorList>
            <person name="Souvorov A."/>
            <person name="Agarwala R."/>
            <person name="Lipman D.J."/>
        </authorList>
    </citation>
    <scope>NUCLEOTIDE SEQUENCE</scope>
    <source>
        <strain evidence="4">MISC063</strain>
    </source>
</reference>
<dbReference type="AlphaFoldDB" id="A0A2C5V3Z0"/>
<dbReference type="EMBL" id="JAXUDK010000023">
    <property type="protein sequence ID" value="MDZ7468945.1"/>
    <property type="molecule type" value="Genomic_DNA"/>
</dbReference>
<evidence type="ECO:0000259" key="2">
    <source>
        <dbReference type="PROSITE" id="PS50885"/>
    </source>
</evidence>
<dbReference type="CDD" id="cd01949">
    <property type="entry name" value="GGDEF"/>
    <property type="match status" value="1"/>
</dbReference>
<feature type="domain" description="HAMP" evidence="2">
    <location>
        <begin position="182"/>
        <end position="235"/>
    </location>
</feature>
<comment type="caution">
    <text evidence="6">The sequence shown here is derived from an EMBL/GenBank/DDBJ whole genome shotgun (WGS) entry which is preliminary data.</text>
</comment>
<dbReference type="RefSeq" id="WP_032686449.1">
    <property type="nucleotide sequence ID" value="NZ_BIJB01000003.1"/>
</dbReference>
<reference evidence="6 7" key="2">
    <citation type="submission" date="2018-06" db="EMBL/GenBank/DDBJ databases">
        <title>Carbapenemase-producing Enterobacteriaceae present in wastewater treatment plant effluent and nearby surface waters in the US.</title>
        <authorList>
            <person name="Mathys D.A."/>
            <person name="Mollenkopf D.F."/>
            <person name="Feicht S.M."/>
            <person name="Adams R.J."/>
            <person name="Albers A.L."/>
            <person name="Stuever D.M."/>
            <person name="Daniels J.B."/>
            <person name="Wittum T.E."/>
        </authorList>
    </citation>
    <scope>NUCLEOTIDE SEQUENCE [LARGE SCALE GENOMIC DNA]</scope>
    <source>
        <strain evidence="6 7">GEO_47_Down_B</strain>
    </source>
</reference>
<keyword evidence="1" id="KW-1133">Transmembrane helix</keyword>
<keyword evidence="4" id="KW-0548">Nucleotidyltransferase</keyword>
<dbReference type="InterPro" id="IPR033417">
    <property type="entry name" value="CHASE8"/>
</dbReference>
<dbReference type="GO" id="GO:0007165">
    <property type="term" value="P:signal transduction"/>
    <property type="evidence" value="ECO:0007669"/>
    <property type="project" value="InterPro"/>
</dbReference>
<dbReference type="SMART" id="SM00267">
    <property type="entry name" value="GGDEF"/>
    <property type="match status" value="1"/>
</dbReference>
<evidence type="ECO:0000313" key="5">
    <source>
        <dbReference type="EMBL" id="MDZ7468945.1"/>
    </source>
</evidence>